<evidence type="ECO:0000313" key="3">
    <source>
        <dbReference type="Proteomes" id="UP000000588"/>
    </source>
</evidence>
<dbReference type="EMBL" id="AE015924">
    <property type="protein sequence ID" value="AAQ65450.1"/>
    <property type="molecule type" value="Genomic_DNA"/>
</dbReference>
<keyword evidence="3" id="KW-1185">Reference proteome</keyword>
<accession>Q7MXG9</accession>
<keyword evidence="1" id="KW-0472">Membrane</keyword>
<keyword evidence="1" id="KW-1133">Transmembrane helix</keyword>
<gene>
    <name evidence="2" type="ordered locus">PG_0219</name>
</gene>
<reference evidence="2 3" key="1">
    <citation type="journal article" date="2003" name="J. Bacteriol.">
        <title>Complete genome sequence of the oral pathogenic bacterium Porphyromonas gingivalis strain W83.</title>
        <authorList>
            <person name="Nelson K."/>
            <person name="Fleishmann R."/>
            <person name="DeBoy R."/>
            <person name="Paulsen I."/>
            <person name="Fouts D."/>
            <person name="Eisen J."/>
            <person name="Daugherty S."/>
            <person name="Dodson R."/>
            <person name="Durkin A."/>
            <person name="Gwinn M."/>
            <person name="Haft D."/>
            <person name="Kolonay J."/>
            <person name="Nelson W."/>
            <person name="White O."/>
            <person name="Mason T."/>
            <person name="Tallon L."/>
            <person name="Gray J."/>
            <person name="Granger D."/>
            <person name="Tettelin H."/>
            <person name="Dong H."/>
            <person name="Galvin J."/>
            <person name="Duncan M."/>
            <person name="Dewhirst F."/>
            <person name="Fraser C."/>
        </authorList>
    </citation>
    <scope>NUCLEOTIDE SEQUENCE [LARGE SCALE GENOMIC DNA]</scope>
    <source>
        <strain evidence="3">ATCC BAA-308 / W83</strain>
    </source>
</reference>
<feature type="transmembrane region" description="Helical" evidence="1">
    <location>
        <begin position="86"/>
        <end position="107"/>
    </location>
</feature>
<dbReference type="AlphaFoldDB" id="Q7MXG9"/>
<protein>
    <submittedName>
        <fullName evidence="2">Conserved domain protein</fullName>
    </submittedName>
</protein>
<evidence type="ECO:0000256" key="1">
    <source>
        <dbReference type="SAM" id="Phobius"/>
    </source>
</evidence>
<dbReference type="EnsemblBacteria" id="AAQ65450">
    <property type="protein sequence ID" value="AAQ65450"/>
    <property type="gene ID" value="PG_0219"/>
</dbReference>
<keyword evidence="1" id="KW-0812">Transmembrane</keyword>
<feature type="transmembrane region" description="Helical" evidence="1">
    <location>
        <begin position="44"/>
        <end position="65"/>
    </location>
</feature>
<evidence type="ECO:0000313" key="2">
    <source>
        <dbReference type="EMBL" id="AAQ65450.1"/>
    </source>
</evidence>
<proteinExistence type="predicted"/>
<dbReference type="RefSeq" id="WP_005874259.1">
    <property type="nucleotide sequence ID" value="NC_002950.2"/>
</dbReference>
<organism evidence="2 3">
    <name type="scientific">Porphyromonas gingivalis (strain ATCC BAA-308 / W83)</name>
    <dbReference type="NCBI Taxonomy" id="242619"/>
    <lineage>
        <taxon>Bacteria</taxon>
        <taxon>Pseudomonadati</taxon>
        <taxon>Bacteroidota</taxon>
        <taxon>Bacteroidia</taxon>
        <taxon>Bacteroidales</taxon>
        <taxon>Porphyromonadaceae</taxon>
        <taxon>Porphyromonas</taxon>
    </lineage>
</organism>
<dbReference type="KEGG" id="pgi:PG_0219"/>
<feature type="transmembrane region" description="Helical" evidence="1">
    <location>
        <begin position="113"/>
        <end position="135"/>
    </location>
</feature>
<dbReference type="eggNOG" id="COG3597">
    <property type="taxonomic scope" value="Bacteria"/>
</dbReference>
<dbReference type="HOGENOM" id="CLU_1460023_0_0_10"/>
<dbReference type="Proteomes" id="UP000000588">
    <property type="component" value="Chromosome"/>
</dbReference>
<dbReference type="STRING" id="242619.PG_0219"/>
<name>Q7MXG9_PORGI</name>
<sequence length="182" mass="19189">MGEDKLLKLAFKLVKLMDKAADEVLPGKIVGIVKTHSKLAVGSAFIPVPGADLAAGAASIWGMYIRINKAIDLPFKENIIKSIGSGVATNLAGYIVVSGVGGLLKFVPGLGSLGGGIIMATAMYACTLTSGYIYLKALCALIEKKGINVSGEELKKQVTSILENNKEEIKTFINEAKEGYKK</sequence>